<dbReference type="PANTHER" id="PTHR42811">
    <property type="entry name" value="SERINE ACETYLTRANSFERASE"/>
    <property type="match status" value="1"/>
</dbReference>
<dbReference type="NCBIfam" id="TIGR01172">
    <property type="entry name" value="cysE"/>
    <property type="match status" value="1"/>
</dbReference>
<evidence type="ECO:0000256" key="2">
    <source>
        <dbReference type="ARBA" id="ARBA00007274"/>
    </source>
</evidence>
<dbReference type="InterPro" id="IPR053376">
    <property type="entry name" value="Serine_acetyltransferase"/>
</dbReference>
<keyword evidence="10" id="KW-1185">Reference proteome</keyword>
<keyword evidence="4" id="KW-0028">Amino-acid biosynthesis</keyword>
<dbReference type="SMART" id="SM00971">
    <property type="entry name" value="SATase_N"/>
    <property type="match status" value="1"/>
</dbReference>
<dbReference type="Gene3D" id="1.10.3130.10">
    <property type="entry name" value="serine acetyltransferase, domain 1"/>
    <property type="match status" value="1"/>
</dbReference>
<comment type="similarity">
    <text evidence="2">Belongs to the transferase hexapeptide repeat family.</text>
</comment>
<proteinExistence type="inferred from homology"/>
<dbReference type="PROSITE" id="PS00101">
    <property type="entry name" value="HEXAPEP_TRANSFERASES"/>
    <property type="match status" value="1"/>
</dbReference>
<comment type="pathway">
    <text evidence="1">Amino-acid biosynthesis; L-cysteine biosynthesis; L-cysteine from L-serine: step 1/2.</text>
</comment>
<protein>
    <recommendedName>
        <fullName evidence="3">serine O-acetyltransferase</fullName>
        <ecNumber evidence="3">2.3.1.30</ecNumber>
    </recommendedName>
</protein>
<dbReference type="InterPro" id="IPR005881">
    <property type="entry name" value="Ser_O-AcTrfase"/>
</dbReference>
<dbReference type="CDD" id="cd03354">
    <property type="entry name" value="LbH_SAT"/>
    <property type="match status" value="1"/>
</dbReference>
<feature type="compositionally biased region" description="Low complexity" evidence="7">
    <location>
        <begin position="1"/>
        <end position="14"/>
    </location>
</feature>
<dbReference type="SUPFAM" id="SSF51161">
    <property type="entry name" value="Trimeric LpxA-like enzymes"/>
    <property type="match status" value="1"/>
</dbReference>
<dbReference type="AlphaFoldDB" id="A0A9C7Q2V0"/>
<dbReference type="InterPro" id="IPR011004">
    <property type="entry name" value="Trimer_LpxA-like_sf"/>
</dbReference>
<reference evidence="9" key="2">
    <citation type="submission" date="2022-01" db="EMBL/GenBank/DDBJ databases">
        <authorList>
            <person name="Hirooka S."/>
            <person name="Miyagishima S.Y."/>
        </authorList>
    </citation>
    <scope>NUCLEOTIDE SEQUENCE</scope>
    <source>
        <strain evidence="9">NBRC 102759</strain>
    </source>
</reference>
<dbReference type="Pfam" id="PF00132">
    <property type="entry name" value="Hexapep"/>
    <property type="match status" value="1"/>
</dbReference>
<dbReference type="Proteomes" id="UP001061958">
    <property type="component" value="Unassembled WGS sequence"/>
</dbReference>
<evidence type="ECO:0000256" key="4">
    <source>
        <dbReference type="ARBA" id="ARBA00022605"/>
    </source>
</evidence>
<dbReference type="OrthoDB" id="25818at2759"/>
<feature type="compositionally biased region" description="Basic and acidic residues" evidence="7">
    <location>
        <begin position="24"/>
        <end position="36"/>
    </location>
</feature>
<dbReference type="FunFam" id="2.160.10.10:FF:000002">
    <property type="entry name" value="Serine acetyltransferase"/>
    <property type="match status" value="1"/>
</dbReference>
<dbReference type="NCBIfam" id="NF041874">
    <property type="entry name" value="EPS_EpsC"/>
    <property type="match status" value="1"/>
</dbReference>
<keyword evidence="6" id="KW-0012">Acyltransferase</keyword>
<accession>A0A9C7Q2V0</accession>
<evidence type="ECO:0000256" key="3">
    <source>
        <dbReference type="ARBA" id="ARBA00013266"/>
    </source>
</evidence>
<dbReference type="Gene3D" id="2.160.10.10">
    <property type="entry name" value="Hexapeptide repeat proteins"/>
    <property type="match status" value="1"/>
</dbReference>
<dbReference type="GO" id="GO:0006535">
    <property type="term" value="P:cysteine biosynthetic process from serine"/>
    <property type="evidence" value="ECO:0007669"/>
    <property type="project" value="InterPro"/>
</dbReference>
<reference evidence="9" key="1">
    <citation type="journal article" date="2022" name="Proc. Natl. Acad. Sci. U.S.A.">
        <title>Life cycle and functional genomics of the unicellular red alga Galdieria for elucidating algal and plant evolution and industrial use.</title>
        <authorList>
            <person name="Hirooka S."/>
            <person name="Itabashi T."/>
            <person name="Ichinose T.M."/>
            <person name="Onuma R."/>
            <person name="Fujiwara T."/>
            <person name="Yamashita S."/>
            <person name="Jong L.W."/>
            <person name="Tomita R."/>
            <person name="Iwane A.H."/>
            <person name="Miyagishima S.Y."/>
        </authorList>
    </citation>
    <scope>NUCLEOTIDE SEQUENCE</scope>
    <source>
        <strain evidence="9">NBRC 102759</strain>
    </source>
</reference>
<dbReference type="InterPro" id="IPR010493">
    <property type="entry name" value="Ser_AcTrfase_N"/>
</dbReference>
<evidence type="ECO:0000313" key="9">
    <source>
        <dbReference type="EMBL" id="GJQ14446.1"/>
    </source>
</evidence>
<evidence type="ECO:0000259" key="8">
    <source>
        <dbReference type="SMART" id="SM00971"/>
    </source>
</evidence>
<evidence type="ECO:0000256" key="5">
    <source>
        <dbReference type="ARBA" id="ARBA00022679"/>
    </source>
</evidence>
<comment type="caution">
    <text evidence="9">The sequence shown here is derived from an EMBL/GenBank/DDBJ whole genome shotgun (WGS) entry which is preliminary data.</text>
</comment>
<dbReference type="InterPro" id="IPR042122">
    <property type="entry name" value="Ser_AcTrfase_N_sf"/>
</dbReference>
<name>A0A9C7Q2V0_9RHOD</name>
<organism evidence="9 10">
    <name type="scientific">Galdieria partita</name>
    <dbReference type="NCBI Taxonomy" id="83374"/>
    <lineage>
        <taxon>Eukaryota</taxon>
        <taxon>Rhodophyta</taxon>
        <taxon>Bangiophyceae</taxon>
        <taxon>Galdieriales</taxon>
        <taxon>Galdieriaceae</taxon>
        <taxon>Galdieria</taxon>
    </lineage>
</organism>
<sequence>MTCNGEANYAAEEQNNTEENAENSETKKRAKETEGKGVADLSSVDVLDVLKEAVENCCDESEDEQDWVWLILREEAQQHAYNEPLLASFLFSTILNHKSLEAALSFHLANKLASPTISSTLLMELFRDALEESKDFRLACRRDLIAVKERDPACTFLLEAFLYFKGYHALQAYRVSHWLWCQERKAMAYFLHSQITKELHIDIHPGAKIGHGVFIDHGTGIVIGETSVVGDDVSMLHHVTLGGSGKKYGERHPIVHEGVLLGAGATILGRIEIGEHSQIGACSLVLNDVPSFATAVGVPARVIGMRLGRNPASEMQQDFRSSET</sequence>
<dbReference type="InterPro" id="IPR045304">
    <property type="entry name" value="LbH_SAT"/>
</dbReference>
<evidence type="ECO:0000256" key="1">
    <source>
        <dbReference type="ARBA" id="ARBA00004876"/>
    </source>
</evidence>
<feature type="region of interest" description="Disordered" evidence="7">
    <location>
        <begin position="1"/>
        <end position="36"/>
    </location>
</feature>
<evidence type="ECO:0000256" key="6">
    <source>
        <dbReference type="ARBA" id="ARBA00023315"/>
    </source>
</evidence>
<dbReference type="InterPro" id="IPR018357">
    <property type="entry name" value="Hexapep_transf_CS"/>
</dbReference>
<evidence type="ECO:0000313" key="10">
    <source>
        <dbReference type="Proteomes" id="UP001061958"/>
    </source>
</evidence>
<feature type="domain" description="Serine acetyltransferase N-terminal" evidence="8">
    <location>
        <begin position="68"/>
        <end position="172"/>
    </location>
</feature>
<gene>
    <name evidence="9" type="ORF">GpartN1_g6237.t1</name>
</gene>
<dbReference type="InterPro" id="IPR001451">
    <property type="entry name" value="Hexapep"/>
</dbReference>
<evidence type="ECO:0000256" key="7">
    <source>
        <dbReference type="SAM" id="MobiDB-lite"/>
    </source>
</evidence>
<keyword evidence="5" id="KW-0808">Transferase</keyword>
<dbReference type="GO" id="GO:0009001">
    <property type="term" value="F:serine O-acetyltransferase activity"/>
    <property type="evidence" value="ECO:0007669"/>
    <property type="project" value="UniProtKB-EC"/>
</dbReference>
<dbReference type="EC" id="2.3.1.30" evidence="3"/>
<dbReference type="EMBL" id="BQMJ01000055">
    <property type="protein sequence ID" value="GJQ14446.1"/>
    <property type="molecule type" value="Genomic_DNA"/>
</dbReference>
<dbReference type="GO" id="GO:0005737">
    <property type="term" value="C:cytoplasm"/>
    <property type="evidence" value="ECO:0007669"/>
    <property type="project" value="InterPro"/>
</dbReference>
<dbReference type="Pfam" id="PF06426">
    <property type="entry name" value="SATase_N"/>
    <property type="match status" value="1"/>
</dbReference>